<accession>A0A0A9HAZ4</accession>
<dbReference type="EMBL" id="GBRH01163969">
    <property type="protein sequence ID" value="JAE33927.1"/>
    <property type="molecule type" value="Transcribed_RNA"/>
</dbReference>
<evidence type="ECO:0000256" key="1">
    <source>
        <dbReference type="SAM" id="Phobius"/>
    </source>
</evidence>
<reference evidence="2" key="1">
    <citation type="submission" date="2014-09" db="EMBL/GenBank/DDBJ databases">
        <authorList>
            <person name="Magalhaes I.L.F."/>
            <person name="Oliveira U."/>
            <person name="Santos F.R."/>
            <person name="Vidigal T.H.D.A."/>
            <person name="Brescovit A.D."/>
            <person name="Santos A.J."/>
        </authorList>
    </citation>
    <scope>NUCLEOTIDE SEQUENCE</scope>
    <source>
        <tissue evidence="2">Shoot tissue taken approximately 20 cm above the soil surface</tissue>
    </source>
</reference>
<keyword evidence="1" id="KW-1133">Transmembrane helix</keyword>
<feature type="transmembrane region" description="Helical" evidence="1">
    <location>
        <begin position="54"/>
        <end position="75"/>
    </location>
</feature>
<dbReference type="AlphaFoldDB" id="A0A0A9HAZ4"/>
<keyword evidence="1" id="KW-0812">Transmembrane</keyword>
<name>A0A0A9HAZ4_ARUDO</name>
<sequence>MWNQLSHACKWIDGSIRWMGGENAMVRLHCLASWPILTFRLLYLLFFAKLRFSSMLHATSIIRFFACSITCWLLAEIKYDKDTGKRLLN</sequence>
<keyword evidence="1" id="KW-0472">Membrane</keyword>
<reference evidence="2" key="2">
    <citation type="journal article" date="2015" name="Data Brief">
        <title>Shoot transcriptome of the giant reed, Arundo donax.</title>
        <authorList>
            <person name="Barrero R.A."/>
            <person name="Guerrero F.D."/>
            <person name="Moolhuijzen P."/>
            <person name="Goolsby J.A."/>
            <person name="Tidwell J."/>
            <person name="Bellgard S.E."/>
            <person name="Bellgard M.I."/>
        </authorList>
    </citation>
    <scope>NUCLEOTIDE SEQUENCE</scope>
    <source>
        <tissue evidence="2">Shoot tissue taken approximately 20 cm above the soil surface</tissue>
    </source>
</reference>
<protein>
    <submittedName>
        <fullName evidence="2">Uncharacterized protein</fullName>
    </submittedName>
</protein>
<feature type="transmembrane region" description="Helical" evidence="1">
    <location>
        <begin position="26"/>
        <end position="48"/>
    </location>
</feature>
<organism evidence="2">
    <name type="scientific">Arundo donax</name>
    <name type="common">Giant reed</name>
    <name type="synonym">Donax arundinaceus</name>
    <dbReference type="NCBI Taxonomy" id="35708"/>
    <lineage>
        <taxon>Eukaryota</taxon>
        <taxon>Viridiplantae</taxon>
        <taxon>Streptophyta</taxon>
        <taxon>Embryophyta</taxon>
        <taxon>Tracheophyta</taxon>
        <taxon>Spermatophyta</taxon>
        <taxon>Magnoliopsida</taxon>
        <taxon>Liliopsida</taxon>
        <taxon>Poales</taxon>
        <taxon>Poaceae</taxon>
        <taxon>PACMAD clade</taxon>
        <taxon>Arundinoideae</taxon>
        <taxon>Arundineae</taxon>
        <taxon>Arundo</taxon>
    </lineage>
</organism>
<proteinExistence type="predicted"/>
<evidence type="ECO:0000313" key="2">
    <source>
        <dbReference type="EMBL" id="JAE33927.1"/>
    </source>
</evidence>